<comment type="caution">
    <text evidence="3">The sequence shown here is derived from an EMBL/GenBank/DDBJ whole genome shotgun (WGS) entry which is preliminary data.</text>
</comment>
<keyword evidence="3" id="KW-0560">Oxidoreductase</keyword>
<evidence type="ECO:0000256" key="1">
    <source>
        <dbReference type="ARBA" id="ARBA00006961"/>
    </source>
</evidence>
<protein>
    <submittedName>
        <fullName evidence="3">NAD(P)H:quinone oxidoreductase</fullName>
        <ecNumber evidence="3">1.6.5.2</ecNumber>
    </submittedName>
</protein>
<accession>A0ABW2N8A7</accession>
<gene>
    <name evidence="3" type="primary">wrbA</name>
    <name evidence="3" type="ORF">ACFQO6_18395</name>
</gene>
<name>A0ABW2N8A7_9ACTN</name>
<keyword evidence="4" id="KW-1185">Reference proteome</keyword>
<feature type="domain" description="Flavodoxin-like" evidence="2">
    <location>
        <begin position="5"/>
        <end position="190"/>
    </location>
</feature>
<proteinExistence type="inferred from homology"/>
<dbReference type="Gene3D" id="3.40.50.360">
    <property type="match status" value="1"/>
</dbReference>
<dbReference type="PROSITE" id="PS50902">
    <property type="entry name" value="FLAVODOXIN_LIKE"/>
    <property type="match status" value="1"/>
</dbReference>
<dbReference type="InterPro" id="IPR010089">
    <property type="entry name" value="Flavoprotein_WrbA-like"/>
</dbReference>
<dbReference type="InterPro" id="IPR008254">
    <property type="entry name" value="Flavodoxin/NO_synth"/>
</dbReference>
<organism evidence="3 4">
    <name type="scientific">Nocardioides astragali</name>
    <dbReference type="NCBI Taxonomy" id="1776736"/>
    <lineage>
        <taxon>Bacteria</taxon>
        <taxon>Bacillati</taxon>
        <taxon>Actinomycetota</taxon>
        <taxon>Actinomycetes</taxon>
        <taxon>Propionibacteriales</taxon>
        <taxon>Nocardioidaceae</taxon>
        <taxon>Nocardioides</taxon>
    </lineage>
</organism>
<evidence type="ECO:0000259" key="2">
    <source>
        <dbReference type="PROSITE" id="PS50902"/>
    </source>
</evidence>
<dbReference type="InterPro" id="IPR029039">
    <property type="entry name" value="Flavoprotein-like_sf"/>
</dbReference>
<evidence type="ECO:0000313" key="3">
    <source>
        <dbReference type="EMBL" id="MFC7362247.1"/>
    </source>
</evidence>
<dbReference type="Pfam" id="PF03358">
    <property type="entry name" value="FMN_red"/>
    <property type="match status" value="1"/>
</dbReference>
<comment type="similarity">
    <text evidence="1">Belongs to the WrbA family.</text>
</comment>
<reference evidence="4" key="1">
    <citation type="journal article" date="2019" name="Int. J. Syst. Evol. Microbiol.">
        <title>The Global Catalogue of Microorganisms (GCM) 10K type strain sequencing project: providing services to taxonomists for standard genome sequencing and annotation.</title>
        <authorList>
            <consortium name="The Broad Institute Genomics Platform"/>
            <consortium name="The Broad Institute Genome Sequencing Center for Infectious Disease"/>
            <person name="Wu L."/>
            <person name="Ma J."/>
        </authorList>
    </citation>
    <scope>NUCLEOTIDE SEQUENCE [LARGE SCALE GENOMIC DNA]</scope>
    <source>
        <strain evidence="4">FCH27</strain>
    </source>
</reference>
<dbReference type="RefSeq" id="WP_255892022.1">
    <property type="nucleotide sequence ID" value="NZ_JAFMZM010000005.1"/>
</dbReference>
<dbReference type="InterPro" id="IPR005025">
    <property type="entry name" value="FMN_Rdtase-like_dom"/>
</dbReference>
<dbReference type="Proteomes" id="UP001596524">
    <property type="component" value="Unassembled WGS sequence"/>
</dbReference>
<dbReference type="SUPFAM" id="SSF52218">
    <property type="entry name" value="Flavoproteins"/>
    <property type="match status" value="1"/>
</dbReference>
<dbReference type="NCBIfam" id="TIGR01755">
    <property type="entry name" value="flav_wrbA"/>
    <property type="match status" value="1"/>
</dbReference>
<dbReference type="PANTHER" id="PTHR30546:SF23">
    <property type="entry name" value="FLAVOPROTEIN-LIKE PROTEIN YCP4-RELATED"/>
    <property type="match status" value="1"/>
</dbReference>
<dbReference type="EMBL" id="JBHTCH010000021">
    <property type="protein sequence ID" value="MFC7362247.1"/>
    <property type="molecule type" value="Genomic_DNA"/>
</dbReference>
<dbReference type="EC" id="1.6.5.2" evidence="3"/>
<dbReference type="GO" id="GO:0003955">
    <property type="term" value="F:NAD(P)H dehydrogenase (quinone) activity"/>
    <property type="evidence" value="ECO:0007669"/>
    <property type="project" value="UniProtKB-EC"/>
</dbReference>
<evidence type="ECO:0000313" key="4">
    <source>
        <dbReference type="Proteomes" id="UP001596524"/>
    </source>
</evidence>
<dbReference type="PANTHER" id="PTHR30546">
    <property type="entry name" value="FLAVODOXIN-RELATED PROTEIN WRBA-RELATED"/>
    <property type="match status" value="1"/>
</dbReference>
<dbReference type="NCBIfam" id="NF002999">
    <property type="entry name" value="PRK03767.1"/>
    <property type="match status" value="1"/>
</dbReference>
<sequence>MSVKMAVVYYSATGAVHAMANAVAEGAEKAGAEVRVRRAPELAGEDAIDSNPAWRTFVDATKFSVLEATMDDLAWADCYAFGTPTRFGLPAAQLKQLLDRTGGLWQQGAFVGKPVTSFTSSMNTHGGQESTILALNNVFYHWGSLIVAPGYTDPLLFAAGGNPYGTSSTSNDGPPSDATLEAARYQGQLVVDVTRRLGNG</sequence>